<evidence type="ECO:0000313" key="8">
    <source>
        <dbReference type="EMBL" id="MFC3052203.1"/>
    </source>
</evidence>
<feature type="domain" description="Cytochrome b561 bacterial/Ni-hydrogenase" evidence="7">
    <location>
        <begin position="7"/>
        <end position="179"/>
    </location>
</feature>
<organism evidence="8 9">
    <name type="scientific">Kordiimonas pumila</name>
    <dbReference type="NCBI Taxonomy" id="2161677"/>
    <lineage>
        <taxon>Bacteria</taxon>
        <taxon>Pseudomonadati</taxon>
        <taxon>Pseudomonadota</taxon>
        <taxon>Alphaproteobacteria</taxon>
        <taxon>Kordiimonadales</taxon>
        <taxon>Kordiimonadaceae</taxon>
        <taxon>Kordiimonas</taxon>
    </lineage>
</organism>
<feature type="transmembrane region" description="Helical" evidence="6">
    <location>
        <begin position="96"/>
        <end position="118"/>
    </location>
</feature>
<comment type="caution">
    <text evidence="8">The sequence shown here is derived from an EMBL/GenBank/DDBJ whole genome shotgun (WGS) entry which is preliminary data.</text>
</comment>
<feature type="transmembrane region" description="Helical" evidence="6">
    <location>
        <begin position="196"/>
        <end position="214"/>
    </location>
</feature>
<sequence>MNKIKIWDIGTRLFHWLLVVAFGLSAYSAFQDKYGDFATIHTWSGFTVLVLVIWRIVWGFVGSEMSLFKTFLTSPRAAIAYIKSAKPYEHKGHNPLGGYSVIAMLLLLLVQAVLGLFATDDMFFDGPLTGLAGSDAALITEIHEITGYSLFVLVGLHIAAVAFYAVAKRVNLVLPMITGNAPSDGVSEKPRMRSPLLAAVLLMLIGAVCYQVIWGV</sequence>
<proteinExistence type="predicted"/>
<evidence type="ECO:0000256" key="1">
    <source>
        <dbReference type="ARBA" id="ARBA00004651"/>
    </source>
</evidence>
<evidence type="ECO:0000313" key="9">
    <source>
        <dbReference type="Proteomes" id="UP001595444"/>
    </source>
</evidence>
<gene>
    <name evidence="8" type="ORF">ACFOKA_09835</name>
</gene>
<dbReference type="Proteomes" id="UP001595444">
    <property type="component" value="Unassembled WGS sequence"/>
</dbReference>
<keyword evidence="4 6" id="KW-1133">Transmembrane helix</keyword>
<dbReference type="SUPFAM" id="SSF81342">
    <property type="entry name" value="Transmembrane di-heme cytochromes"/>
    <property type="match status" value="1"/>
</dbReference>
<dbReference type="InterPro" id="IPR016174">
    <property type="entry name" value="Di-haem_cyt_TM"/>
</dbReference>
<evidence type="ECO:0000256" key="2">
    <source>
        <dbReference type="ARBA" id="ARBA00022475"/>
    </source>
</evidence>
<accession>A0ABV7D4U1</accession>
<dbReference type="Gene3D" id="1.20.950.20">
    <property type="entry name" value="Transmembrane di-heme cytochromes, Chain C"/>
    <property type="match status" value="1"/>
</dbReference>
<dbReference type="Pfam" id="PF01292">
    <property type="entry name" value="Ni_hydr_CYTB"/>
    <property type="match status" value="1"/>
</dbReference>
<evidence type="ECO:0000256" key="3">
    <source>
        <dbReference type="ARBA" id="ARBA00022692"/>
    </source>
</evidence>
<keyword evidence="3 6" id="KW-0812">Transmembrane</keyword>
<dbReference type="InterPro" id="IPR051542">
    <property type="entry name" value="Hydrogenase_cytochrome"/>
</dbReference>
<feature type="transmembrane region" description="Helical" evidence="6">
    <location>
        <begin position="12"/>
        <end position="30"/>
    </location>
</feature>
<protein>
    <submittedName>
        <fullName evidence="8">Cytochrome b/b6 domain-containing protein</fullName>
    </submittedName>
</protein>
<dbReference type="PANTHER" id="PTHR30485:SF2">
    <property type="entry name" value="BLL0597 PROTEIN"/>
    <property type="match status" value="1"/>
</dbReference>
<comment type="subcellular location">
    <subcellularLocation>
        <location evidence="1">Cell membrane</location>
        <topology evidence="1">Multi-pass membrane protein</topology>
    </subcellularLocation>
</comment>
<dbReference type="InterPro" id="IPR011577">
    <property type="entry name" value="Cyt_b561_bac/Ni-Hgenase"/>
</dbReference>
<keyword evidence="5 6" id="KW-0472">Membrane</keyword>
<dbReference type="EMBL" id="JBHRSL010000010">
    <property type="protein sequence ID" value="MFC3052203.1"/>
    <property type="molecule type" value="Genomic_DNA"/>
</dbReference>
<evidence type="ECO:0000259" key="7">
    <source>
        <dbReference type="Pfam" id="PF01292"/>
    </source>
</evidence>
<dbReference type="PANTHER" id="PTHR30485">
    <property type="entry name" value="NI/FE-HYDROGENASE 1 B-TYPE CYTOCHROME SUBUNIT"/>
    <property type="match status" value="1"/>
</dbReference>
<name>A0ABV7D4U1_9PROT</name>
<dbReference type="RefSeq" id="WP_194214112.1">
    <property type="nucleotide sequence ID" value="NZ_CP061205.1"/>
</dbReference>
<keyword evidence="9" id="KW-1185">Reference proteome</keyword>
<feature type="transmembrane region" description="Helical" evidence="6">
    <location>
        <begin position="42"/>
        <end position="61"/>
    </location>
</feature>
<reference evidence="9" key="1">
    <citation type="journal article" date="2019" name="Int. J. Syst. Evol. Microbiol.">
        <title>The Global Catalogue of Microorganisms (GCM) 10K type strain sequencing project: providing services to taxonomists for standard genome sequencing and annotation.</title>
        <authorList>
            <consortium name="The Broad Institute Genomics Platform"/>
            <consortium name="The Broad Institute Genome Sequencing Center for Infectious Disease"/>
            <person name="Wu L."/>
            <person name="Ma J."/>
        </authorList>
    </citation>
    <scope>NUCLEOTIDE SEQUENCE [LARGE SCALE GENOMIC DNA]</scope>
    <source>
        <strain evidence="9">KCTC 62164</strain>
    </source>
</reference>
<evidence type="ECO:0000256" key="4">
    <source>
        <dbReference type="ARBA" id="ARBA00022989"/>
    </source>
</evidence>
<evidence type="ECO:0000256" key="5">
    <source>
        <dbReference type="ARBA" id="ARBA00023136"/>
    </source>
</evidence>
<feature type="transmembrane region" description="Helical" evidence="6">
    <location>
        <begin position="148"/>
        <end position="167"/>
    </location>
</feature>
<evidence type="ECO:0000256" key="6">
    <source>
        <dbReference type="SAM" id="Phobius"/>
    </source>
</evidence>
<keyword evidence="2" id="KW-1003">Cell membrane</keyword>